<keyword evidence="1" id="KW-0732">Signal</keyword>
<proteinExistence type="predicted"/>
<evidence type="ECO:0000259" key="2">
    <source>
        <dbReference type="Pfam" id="PF13472"/>
    </source>
</evidence>
<reference evidence="3 4" key="1">
    <citation type="submission" date="2019-01" db="EMBL/GenBank/DDBJ databases">
        <title>Spirosoma flava sp. nov., a propanil-degrading bacterium isolated from herbicide-contaminated soil.</title>
        <authorList>
            <person name="Zhang L."/>
            <person name="Jiang J.-D."/>
        </authorList>
    </citation>
    <scope>NUCLEOTIDE SEQUENCE [LARGE SCALE GENOMIC DNA]</scope>
    <source>
        <strain evidence="3 4">TY50</strain>
    </source>
</reference>
<feature type="chain" id="PRO_5020647567" evidence="1">
    <location>
        <begin position="21"/>
        <end position="241"/>
    </location>
</feature>
<dbReference type="Pfam" id="PF13472">
    <property type="entry name" value="Lipase_GDSL_2"/>
    <property type="match status" value="1"/>
</dbReference>
<protein>
    <submittedName>
        <fullName evidence="3">SGNH/GDSL hydrolase family protein</fullName>
    </submittedName>
</protein>
<sequence length="241" mass="26486">MVKVYALVSVLFLLLGCAQSDEVIPDKTPFTPVKETEQSPLIVILGSSTASGVGASDYKHAWAGLFSAYLNKGKVINLARGGYTTYHILPDTDARPTNRPPSDTARSITAALRRHPSVLIISMTTNDVANGYSVDEIMNNLSAIRSQALANGVKRVLITTSMPRRLNAWATARWIQQRDRTLAIYPSEAVNFFDPLADPSDVFKDELTVDGIHPNDNGHKVLFDEMVKVFDPTPVYQPVDQ</sequence>
<keyword evidence="3" id="KW-0378">Hydrolase</keyword>
<dbReference type="PROSITE" id="PS51257">
    <property type="entry name" value="PROKAR_LIPOPROTEIN"/>
    <property type="match status" value="1"/>
</dbReference>
<dbReference type="InterPro" id="IPR036514">
    <property type="entry name" value="SGNH_hydro_sf"/>
</dbReference>
<feature type="domain" description="SGNH hydrolase-type esterase" evidence="2">
    <location>
        <begin position="45"/>
        <end position="221"/>
    </location>
</feature>
<dbReference type="InterPro" id="IPR013830">
    <property type="entry name" value="SGNH_hydro"/>
</dbReference>
<dbReference type="Proteomes" id="UP000290407">
    <property type="component" value="Unassembled WGS sequence"/>
</dbReference>
<dbReference type="GO" id="GO:0016788">
    <property type="term" value="F:hydrolase activity, acting on ester bonds"/>
    <property type="evidence" value="ECO:0007669"/>
    <property type="project" value="UniProtKB-ARBA"/>
</dbReference>
<comment type="caution">
    <text evidence="3">The sequence shown here is derived from an EMBL/GenBank/DDBJ whole genome shotgun (WGS) entry which is preliminary data.</text>
</comment>
<name>A0A4Q2UJP2_9BACT</name>
<dbReference type="Gene3D" id="3.40.50.1110">
    <property type="entry name" value="SGNH hydrolase"/>
    <property type="match status" value="1"/>
</dbReference>
<accession>A0A4Q2UJP2</accession>
<evidence type="ECO:0000313" key="4">
    <source>
        <dbReference type="Proteomes" id="UP000290407"/>
    </source>
</evidence>
<dbReference type="PANTHER" id="PTHR30383">
    <property type="entry name" value="THIOESTERASE 1/PROTEASE 1/LYSOPHOSPHOLIPASE L1"/>
    <property type="match status" value="1"/>
</dbReference>
<gene>
    <name evidence="3" type="ORF">EQG79_23725</name>
</gene>
<feature type="signal peptide" evidence="1">
    <location>
        <begin position="1"/>
        <end position="20"/>
    </location>
</feature>
<dbReference type="RefSeq" id="WP_129604785.1">
    <property type="nucleotide sequence ID" value="NZ_SBLB01000007.1"/>
</dbReference>
<dbReference type="SUPFAM" id="SSF52266">
    <property type="entry name" value="SGNH hydrolase"/>
    <property type="match status" value="1"/>
</dbReference>
<organism evidence="3 4">
    <name type="scientific">Spirosoma sordidisoli</name>
    <dbReference type="NCBI Taxonomy" id="2502893"/>
    <lineage>
        <taxon>Bacteria</taxon>
        <taxon>Pseudomonadati</taxon>
        <taxon>Bacteroidota</taxon>
        <taxon>Cytophagia</taxon>
        <taxon>Cytophagales</taxon>
        <taxon>Cytophagaceae</taxon>
        <taxon>Spirosoma</taxon>
    </lineage>
</organism>
<dbReference type="EMBL" id="SBLB01000007">
    <property type="protein sequence ID" value="RYC67715.1"/>
    <property type="molecule type" value="Genomic_DNA"/>
</dbReference>
<evidence type="ECO:0000256" key="1">
    <source>
        <dbReference type="SAM" id="SignalP"/>
    </source>
</evidence>
<dbReference type="AlphaFoldDB" id="A0A4Q2UJP2"/>
<keyword evidence="4" id="KW-1185">Reference proteome</keyword>
<dbReference type="InterPro" id="IPR051532">
    <property type="entry name" value="Ester_Hydrolysis_Enzymes"/>
</dbReference>
<dbReference type="CDD" id="cd00229">
    <property type="entry name" value="SGNH_hydrolase"/>
    <property type="match status" value="1"/>
</dbReference>
<evidence type="ECO:0000313" key="3">
    <source>
        <dbReference type="EMBL" id="RYC67715.1"/>
    </source>
</evidence>